<dbReference type="EMBL" id="VYYT01000555">
    <property type="protein sequence ID" value="KAK2731877.1"/>
    <property type="molecule type" value="Genomic_DNA"/>
</dbReference>
<sequence>MRVSILPWSIFMLKLGLAVAQNGQDVRTIQSSFVLISVAASNLDAAVRSVSGDPVSTQALGPAMQGVENALAQARTDISTTQPISITDGIALQQTAETLAKSVKIMVMSTMLQRTMLDQTGSTAGLIQSFKNQNMLSGALGQVVLSKLPAEGLSGAMMAFGGAAGSIGMGIASLSAPPLQLPLMPPGPSGPPAMTPPSAPAGASAPAGPAPPAAPAAAPPAAAPIPASPAAQPNTTAGRKHASKSKKRNFFS</sequence>
<feature type="compositionally biased region" description="Pro residues" evidence="1">
    <location>
        <begin position="208"/>
        <end position="227"/>
    </location>
</feature>
<feature type="chain" id="PRO_5042167539" evidence="2">
    <location>
        <begin position="21"/>
        <end position="252"/>
    </location>
</feature>
<feature type="compositionally biased region" description="Pro residues" evidence="1">
    <location>
        <begin position="182"/>
        <end position="199"/>
    </location>
</feature>
<dbReference type="AlphaFoldDB" id="A0AAE0CZH2"/>
<name>A0AAE0CZH2_COLKA</name>
<dbReference type="Pfam" id="PF12296">
    <property type="entry name" value="HsbA"/>
    <property type="match status" value="1"/>
</dbReference>
<reference evidence="3" key="1">
    <citation type="submission" date="2023-02" db="EMBL/GenBank/DDBJ databases">
        <title>Colletotrichum kahawae CIFC_Que2 genome sequencing and assembly.</title>
        <authorList>
            <person name="Baroncelli R."/>
        </authorList>
    </citation>
    <scope>NUCLEOTIDE SEQUENCE</scope>
    <source>
        <strain evidence="3">CIFC_Que2</strain>
    </source>
</reference>
<feature type="compositionally biased region" description="Basic residues" evidence="1">
    <location>
        <begin position="238"/>
        <end position="252"/>
    </location>
</feature>
<organism evidence="3 4">
    <name type="scientific">Colletotrichum kahawae</name>
    <name type="common">Coffee berry disease fungus</name>
    <dbReference type="NCBI Taxonomy" id="34407"/>
    <lineage>
        <taxon>Eukaryota</taxon>
        <taxon>Fungi</taxon>
        <taxon>Dikarya</taxon>
        <taxon>Ascomycota</taxon>
        <taxon>Pezizomycotina</taxon>
        <taxon>Sordariomycetes</taxon>
        <taxon>Hypocreomycetidae</taxon>
        <taxon>Glomerellales</taxon>
        <taxon>Glomerellaceae</taxon>
        <taxon>Colletotrichum</taxon>
        <taxon>Colletotrichum gloeosporioides species complex</taxon>
    </lineage>
</organism>
<keyword evidence="4" id="KW-1185">Reference proteome</keyword>
<evidence type="ECO:0000313" key="4">
    <source>
        <dbReference type="Proteomes" id="UP001281614"/>
    </source>
</evidence>
<dbReference type="InterPro" id="IPR021054">
    <property type="entry name" value="Cell_wall_mannoprotein_1"/>
</dbReference>
<accession>A0AAE0CZH2</accession>
<dbReference type="Proteomes" id="UP001281614">
    <property type="component" value="Unassembled WGS sequence"/>
</dbReference>
<keyword evidence="2" id="KW-0732">Signal</keyword>
<comment type="caution">
    <text evidence="3">The sequence shown here is derived from an EMBL/GenBank/DDBJ whole genome shotgun (WGS) entry which is preliminary data.</text>
</comment>
<dbReference type="Gene3D" id="1.20.1280.140">
    <property type="match status" value="1"/>
</dbReference>
<protein>
    <submittedName>
        <fullName evidence="3">Cell wall protein</fullName>
    </submittedName>
</protein>
<gene>
    <name evidence="3" type="ORF">CKAH01_08749</name>
</gene>
<evidence type="ECO:0000313" key="3">
    <source>
        <dbReference type="EMBL" id="KAK2731877.1"/>
    </source>
</evidence>
<feature type="region of interest" description="Disordered" evidence="1">
    <location>
        <begin position="182"/>
        <end position="252"/>
    </location>
</feature>
<feature type="signal peptide" evidence="2">
    <location>
        <begin position="1"/>
        <end position="20"/>
    </location>
</feature>
<evidence type="ECO:0000256" key="2">
    <source>
        <dbReference type="SAM" id="SignalP"/>
    </source>
</evidence>
<evidence type="ECO:0000256" key="1">
    <source>
        <dbReference type="SAM" id="MobiDB-lite"/>
    </source>
</evidence>
<proteinExistence type="predicted"/>